<feature type="binding site" evidence="10">
    <location>
        <position position="289"/>
    </location>
    <ligand>
        <name>L-cysteinyl-5'-AMP</name>
        <dbReference type="ChEBI" id="CHEBI:144924"/>
    </ligand>
</feature>
<gene>
    <name evidence="10" type="primary">mshC</name>
    <name evidence="12" type="ORF">D7U36_12620</name>
    <name evidence="13" type="ORF">PROPAUS_2402</name>
</gene>
<dbReference type="NCBIfam" id="TIGR03447">
    <property type="entry name" value="mycothiol_MshC"/>
    <property type="match status" value="1"/>
</dbReference>
<feature type="short sequence motif" description="'HIGH' region" evidence="10">
    <location>
        <begin position="52"/>
        <end position="62"/>
    </location>
</feature>
<keyword evidence="7 10" id="KW-0862">Zinc</keyword>
<reference evidence="12 15" key="3">
    <citation type="submission" date="2018-10" db="EMBL/GenBank/DDBJ databases">
        <title>Propionibacterium australiense Genome Sequencing and Assembly.</title>
        <authorList>
            <person name="Bernier A.-M."/>
            <person name="Bernard K."/>
        </authorList>
    </citation>
    <scope>NUCLEOTIDE SEQUENCE [LARGE SCALE GENOMIC DNA]</scope>
    <source>
        <strain evidence="12 15">NML98A078</strain>
    </source>
</reference>
<feature type="binding site" evidence="10">
    <location>
        <position position="234"/>
    </location>
    <ligand>
        <name>L-cysteinyl-5'-AMP</name>
        <dbReference type="ChEBI" id="CHEBI:144924"/>
    </ligand>
</feature>
<keyword evidence="8 10" id="KW-0067">ATP-binding</keyword>
<evidence type="ECO:0000256" key="4">
    <source>
        <dbReference type="ARBA" id="ARBA00022598"/>
    </source>
</evidence>
<dbReference type="PANTHER" id="PTHR10890">
    <property type="entry name" value="CYSTEINYL-TRNA SYNTHETASE"/>
    <property type="match status" value="1"/>
</dbReference>
<dbReference type="GO" id="GO:0005829">
    <property type="term" value="C:cytosol"/>
    <property type="evidence" value="ECO:0007669"/>
    <property type="project" value="TreeGrafter"/>
</dbReference>
<dbReference type="AlphaFoldDB" id="A0A383S9I8"/>
<dbReference type="GO" id="GO:0004817">
    <property type="term" value="F:cysteine-tRNA ligase activity"/>
    <property type="evidence" value="ECO:0007669"/>
    <property type="project" value="TreeGrafter"/>
</dbReference>
<keyword evidence="4 10" id="KW-0436">Ligase</keyword>
<dbReference type="GO" id="GO:0035446">
    <property type="term" value="F:cysteine-glucosaminylinositol ligase activity"/>
    <property type="evidence" value="ECO:0007669"/>
    <property type="project" value="UniProtKB-UniRule"/>
</dbReference>
<feature type="short sequence motif" description="'ERGGDP' region" evidence="10">
    <location>
        <begin position="194"/>
        <end position="199"/>
    </location>
</feature>
<dbReference type="PRINTS" id="PR00983">
    <property type="entry name" value="TRNASYNTHCYS"/>
</dbReference>
<evidence type="ECO:0000259" key="11">
    <source>
        <dbReference type="Pfam" id="PF01406"/>
    </source>
</evidence>
<evidence type="ECO:0000256" key="8">
    <source>
        <dbReference type="ARBA" id="ARBA00022840"/>
    </source>
</evidence>
<keyword evidence="5 10" id="KW-0479">Metal-binding</keyword>
<evidence type="ECO:0000256" key="5">
    <source>
        <dbReference type="ARBA" id="ARBA00022723"/>
    </source>
</evidence>
<comment type="subunit">
    <text evidence="3 10">Monomer.</text>
</comment>
<keyword evidence="14" id="KW-1185">Reference proteome</keyword>
<reference evidence="13" key="1">
    <citation type="submission" date="2018-08" db="EMBL/GenBank/DDBJ databases">
        <authorList>
            <person name="Ferrada E.E."/>
            <person name="Latorre B.A."/>
        </authorList>
    </citation>
    <scope>NUCLEOTIDE SEQUENCE [LARGE SCALE GENOMIC DNA]</scope>
    <source>
        <strain evidence="13">Propionibacterium_australiense1</strain>
    </source>
</reference>
<evidence type="ECO:0000313" key="13">
    <source>
        <dbReference type="EMBL" id="SYZ34391.1"/>
    </source>
</evidence>
<dbReference type="Gene3D" id="1.20.120.640">
    <property type="entry name" value="Anticodon-binding domain of a subclass of class I aminoacyl-tRNA synthetases"/>
    <property type="match status" value="1"/>
</dbReference>
<comment type="similarity">
    <text evidence="2 10">Belongs to the class-I aminoacyl-tRNA synthetase family. MshC subfamily.</text>
</comment>
<dbReference type="Pfam" id="PF01406">
    <property type="entry name" value="tRNA-synt_1e"/>
    <property type="match status" value="1"/>
</dbReference>
<dbReference type="InterPro" id="IPR032678">
    <property type="entry name" value="tRNA-synt_1_cat_dom"/>
</dbReference>
<dbReference type="EC" id="6.3.1.13" evidence="10"/>
<evidence type="ECO:0000313" key="15">
    <source>
        <dbReference type="Proteomes" id="UP000279336"/>
    </source>
</evidence>
<protein>
    <recommendedName>
        <fullName evidence="10">L-cysteine:1D-myo-inositol 2-amino-2-deoxy-alpha-D-glucopyranoside ligase</fullName>
        <shortName evidence="10">L-Cys:GlcN-Ins ligase</shortName>
        <ecNumber evidence="10">6.3.1.13</ecNumber>
    </recommendedName>
    <alternativeName>
        <fullName evidence="10">Mycothiol ligase</fullName>
        <shortName evidence="10">MSH ligase</shortName>
    </alternativeName>
</protein>
<dbReference type="EMBL" id="UNQJ01000024">
    <property type="protein sequence ID" value="SYZ34391.1"/>
    <property type="molecule type" value="Genomic_DNA"/>
</dbReference>
<accession>A0A383S9I8</accession>
<dbReference type="GO" id="GO:0010125">
    <property type="term" value="P:mycothiol biosynthetic process"/>
    <property type="evidence" value="ECO:0007669"/>
    <property type="project" value="UniProtKB-UniRule"/>
</dbReference>
<dbReference type="Proteomes" id="UP000263928">
    <property type="component" value="Unassembled WGS sequence"/>
</dbReference>
<feature type="binding site" evidence="10">
    <location>
        <begin position="88"/>
        <end position="90"/>
    </location>
    <ligand>
        <name>L-cysteinyl-5'-AMP</name>
        <dbReference type="ChEBI" id="CHEBI:144924"/>
    </ligand>
</feature>
<keyword evidence="6 10" id="KW-0547">Nucleotide-binding</keyword>
<reference evidence="14" key="2">
    <citation type="submission" date="2018-08" db="EMBL/GenBank/DDBJ databases">
        <authorList>
            <person name="Hornung B."/>
        </authorList>
    </citation>
    <scope>NUCLEOTIDE SEQUENCE [LARGE SCALE GENOMIC DNA]</scope>
</reference>
<dbReference type="GO" id="GO:0005524">
    <property type="term" value="F:ATP binding"/>
    <property type="evidence" value="ECO:0007669"/>
    <property type="project" value="UniProtKB-KW"/>
</dbReference>
<evidence type="ECO:0000256" key="6">
    <source>
        <dbReference type="ARBA" id="ARBA00022741"/>
    </source>
</evidence>
<feature type="binding site" evidence="10">
    <location>
        <position position="65"/>
    </location>
    <ligand>
        <name>L-cysteinyl-5'-AMP</name>
        <dbReference type="ChEBI" id="CHEBI:144924"/>
    </ligand>
</feature>
<dbReference type="InterPro" id="IPR014729">
    <property type="entry name" value="Rossmann-like_a/b/a_fold"/>
</dbReference>
<dbReference type="Gene3D" id="3.40.50.620">
    <property type="entry name" value="HUPs"/>
    <property type="match status" value="1"/>
</dbReference>
<dbReference type="InterPro" id="IPR017812">
    <property type="entry name" value="Mycothiol_ligase_MshC"/>
</dbReference>
<evidence type="ECO:0000313" key="12">
    <source>
        <dbReference type="EMBL" id="RLP06555.1"/>
    </source>
</evidence>
<feature type="binding site" evidence="10">
    <location>
        <position position="263"/>
    </location>
    <ligand>
        <name>Zn(2+)</name>
        <dbReference type="ChEBI" id="CHEBI:29105"/>
    </ligand>
</feature>
<feature type="binding site" evidence="10">
    <location>
        <position position="238"/>
    </location>
    <ligand>
        <name>Zn(2+)</name>
        <dbReference type="ChEBI" id="CHEBI:29105"/>
    </ligand>
</feature>
<feature type="short sequence motif" description="'KMSKS' region" evidence="10">
    <location>
        <begin position="295"/>
        <end position="299"/>
    </location>
</feature>
<evidence type="ECO:0000256" key="2">
    <source>
        <dbReference type="ARBA" id="ARBA00007723"/>
    </source>
</evidence>
<dbReference type="RefSeq" id="WP_119162698.1">
    <property type="nucleotide sequence ID" value="NZ_LR134442.1"/>
</dbReference>
<dbReference type="OrthoDB" id="9815130at2"/>
<dbReference type="PANTHER" id="PTHR10890:SF3">
    <property type="entry name" value="CYSTEINE--TRNA LIGASE, CYTOPLASMIC"/>
    <property type="match status" value="1"/>
</dbReference>
<proteinExistence type="inferred from homology"/>
<feature type="binding site" evidence="10">
    <location>
        <position position="50"/>
    </location>
    <ligand>
        <name>Zn(2+)</name>
        <dbReference type="ChEBI" id="CHEBI:29105"/>
    </ligand>
</feature>
<evidence type="ECO:0000256" key="10">
    <source>
        <dbReference type="HAMAP-Rule" id="MF_01697"/>
    </source>
</evidence>
<dbReference type="EMBL" id="RCIW01000025">
    <property type="protein sequence ID" value="RLP06555.1"/>
    <property type="molecule type" value="Genomic_DNA"/>
</dbReference>
<sequence>MRAWPTVEVPTIPDTPSSYQVPERVSLVTTNDRALTPVGPERGVAGLYVCGITPYDATHLGHAFTYVTFDVLNRAWRDTGLTVQYAQNVTDVDDPLLERAAATGVDWRELADEQVDLFRSDMTALRVLPPDWYVPATSVIPEVVELVERLAGSGLVYQVDDPEYPDWYFRTTEAPGFGAESHLGREAMLVEFAEHGGDPDRPGKKDALDCLVWRLERPGEPAWESSLGRGRPGWHIECTVTALNRLGTAFAVQGGGRDLTFPHHEMCAAEAIAATGEPFAAAYAHVGMVGMDGEKMSKSLGNLELVSRLTAGGADPMAVRLALLTHHYRGDWEWSAEQLGTAQRRLDAWRAAARADRGTSAVPVIADLRRALRNDLDVPTALAVVDEWSSAVLAGDGQDEEAPGQVAAAVDALLGVALIR</sequence>
<dbReference type="GO" id="GO:0008270">
    <property type="term" value="F:zinc ion binding"/>
    <property type="evidence" value="ECO:0007669"/>
    <property type="project" value="UniProtKB-UniRule"/>
</dbReference>
<evidence type="ECO:0000313" key="14">
    <source>
        <dbReference type="Proteomes" id="UP000263928"/>
    </source>
</evidence>
<comment type="cofactor">
    <cofactor evidence="10">
        <name>Zn(2+)</name>
        <dbReference type="ChEBI" id="CHEBI:29105"/>
    </cofactor>
    <text evidence="10">Binds 1 zinc ion per subunit.</text>
</comment>
<evidence type="ECO:0000256" key="1">
    <source>
        <dbReference type="ARBA" id="ARBA00003679"/>
    </source>
</evidence>
<comment type="catalytic activity">
    <reaction evidence="9 10">
        <text>1D-myo-inositol 2-amino-2-deoxy-alpha-D-glucopyranoside + L-cysteine + ATP = 1D-myo-inositol 2-(L-cysteinylamino)-2-deoxy-alpha-D-glucopyranoside + AMP + diphosphate + H(+)</text>
        <dbReference type="Rhea" id="RHEA:26176"/>
        <dbReference type="ChEBI" id="CHEBI:15378"/>
        <dbReference type="ChEBI" id="CHEBI:30616"/>
        <dbReference type="ChEBI" id="CHEBI:33019"/>
        <dbReference type="ChEBI" id="CHEBI:35235"/>
        <dbReference type="ChEBI" id="CHEBI:58886"/>
        <dbReference type="ChEBI" id="CHEBI:58887"/>
        <dbReference type="ChEBI" id="CHEBI:456215"/>
        <dbReference type="EC" id="6.3.1.13"/>
    </reaction>
</comment>
<dbReference type="InterPro" id="IPR024909">
    <property type="entry name" value="Cys-tRNA/MSH_ligase"/>
</dbReference>
<feature type="domain" description="tRNA synthetases class I catalytic" evidence="11">
    <location>
        <begin position="45"/>
        <end position="343"/>
    </location>
</feature>
<dbReference type="Proteomes" id="UP000279336">
    <property type="component" value="Unassembled WGS sequence"/>
</dbReference>
<evidence type="ECO:0000256" key="7">
    <source>
        <dbReference type="ARBA" id="ARBA00022833"/>
    </source>
</evidence>
<feature type="binding site" evidence="10">
    <location>
        <begin position="50"/>
        <end position="53"/>
    </location>
    <ligand>
        <name>L-cysteinyl-5'-AMP</name>
        <dbReference type="ChEBI" id="CHEBI:144924"/>
    </ligand>
</feature>
<feature type="binding site" evidence="10">
    <location>
        <begin position="256"/>
        <end position="258"/>
    </location>
    <ligand>
        <name>L-cysteinyl-5'-AMP</name>
        <dbReference type="ChEBI" id="CHEBI:144924"/>
    </ligand>
</feature>
<dbReference type="HAMAP" id="MF_01697">
    <property type="entry name" value="MshC"/>
    <property type="match status" value="1"/>
</dbReference>
<evidence type="ECO:0000256" key="3">
    <source>
        <dbReference type="ARBA" id="ARBA00011245"/>
    </source>
</evidence>
<comment type="function">
    <text evidence="1 10">Catalyzes the ATP-dependent condensation of GlcN-Ins and L-cysteine to form L-Cys-GlcN-Ins.</text>
</comment>
<evidence type="ECO:0000256" key="9">
    <source>
        <dbReference type="ARBA" id="ARBA00048350"/>
    </source>
</evidence>
<organism evidence="13 14">
    <name type="scientific">Propionibacterium australiense</name>
    <dbReference type="NCBI Taxonomy" id="119981"/>
    <lineage>
        <taxon>Bacteria</taxon>
        <taxon>Bacillati</taxon>
        <taxon>Actinomycetota</taxon>
        <taxon>Actinomycetes</taxon>
        <taxon>Propionibacteriales</taxon>
        <taxon>Propionibacteriaceae</taxon>
        <taxon>Propionibacterium</taxon>
    </lineage>
</organism>
<dbReference type="GO" id="GO:0006423">
    <property type="term" value="P:cysteinyl-tRNA aminoacylation"/>
    <property type="evidence" value="ECO:0007669"/>
    <property type="project" value="TreeGrafter"/>
</dbReference>
<name>A0A383S9I8_9ACTN</name>
<dbReference type="SUPFAM" id="SSF52374">
    <property type="entry name" value="Nucleotidylyl transferase"/>
    <property type="match status" value="1"/>
</dbReference>